<dbReference type="Pfam" id="PF02156">
    <property type="entry name" value="Glyco_hydro_26"/>
    <property type="match status" value="1"/>
</dbReference>
<keyword evidence="3 4" id="KW-0326">Glycosidase</keyword>
<evidence type="ECO:0000313" key="7">
    <source>
        <dbReference type="EMBL" id="MBV3388573.1"/>
    </source>
</evidence>
<feature type="signal peptide" evidence="5">
    <location>
        <begin position="1"/>
        <end position="20"/>
    </location>
</feature>
<gene>
    <name evidence="8" type="ORF">KSW80_01045</name>
    <name evidence="7" type="ORF">KSW82_12590</name>
</gene>
<organism evidence="7 9">
    <name type="scientific">Segatella copri</name>
    <dbReference type="NCBI Taxonomy" id="165179"/>
    <lineage>
        <taxon>Bacteria</taxon>
        <taxon>Pseudomonadati</taxon>
        <taxon>Bacteroidota</taxon>
        <taxon>Bacteroidia</taxon>
        <taxon>Bacteroidales</taxon>
        <taxon>Prevotellaceae</taxon>
        <taxon>Segatella</taxon>
    </lineage>
</organism>
<comment type="similarity">
    <text evidence="4">Belongs to the glycosyl hydrolase 26 family.</text>
</comment>
<evidence type="ECO:0000313" key="9">
    <source>
        <dbReference type="Proteomes" id="UP001196765"/>
    </source>
</evidence>
<dbReference type="Pfam" id="PF13205">
    <property type="entry name" value="Big_5"/>
    <property type="match status" value="1"/>
</dbReference>
<reference evidence="7" key="1">
    <citation type="submission" date="2021-06" db="EMBL/GenBank/DDBJ databases">
        <title>Collection of gut derived symbiotic bacterial strains cultured from healthy donors.</title>
        <authorList>
            <person name="Lin H."/>
            <person name="Littmann E."/>
            <person name="Pamer E.G."/>
        </authorList>
    </citation>
    <scope>NUCLEOTIDE SEQUENCE</scope>
    <source>
        <strain evidence="8">MSK.21.60</strain>
        <strain evidence="7">MSK.21.74</strain>
    </source>
</reference>
<keyword evidence="2 4" id="KW-0378">Hydrolase</keyword>
<dbReference type="RefSeq" id="WP_217325931.1">
    <property type="nucleotide sequence ID" value="NZ_JAHOEI010000059.1"/>
</dbReference>
<dbReference type="GO" id="GO:0016985">
    <property type="term" value="F:mannan endo-1,4-beta-mannosidase activity"/>
    <property type="evidence" value="ECO:0007669"/>
    <property type="project" value="InterPro"/>
</dbReference>
<dbReference type="Proteomes" id="UP001196316">
    <property type="component" value="Unassembled WGS sequence"/>
</dbReference>
<feature type="domain" description="GH26" evidence="6">
    <location>
        <begin position="160"/>
        <end position="491"/>
    </location>
</feature>
<dbReference type="PANTHER" id="PTHR40079:SF4">
    <property type="entry name" value="GH26 DOMAIN-CONTAINING PROTEIN-RELATED"/>
    <property type="match status" value="1"/>
</dbReference>
<evidence type="ECO:0000256" key="4">
    <source>
        <dbReference type="PROSITE-ProRule" id="PRU01100"/>
    </source>
</evidence>
<evidence type="ECO:0000256" key="2">
    <source>
        <dbReference type="ARBA" id="ARBA00022801"/>
    </source>
</evidence>
<keyword evidence="1 5" id="KW-0732">Signal</keyword>
<evidence type="ECO:0000256" key="1">
    <source>
        <dbReference type="ARBA" id="ARBA00022729"/>
    </source>
</evidence>
<protein>
    <submittedName>
        <fullName evidence="7">Ig-like domain-containing protein</fullName>
    </submittedName>
</protein>
<dbReference type="PROSITE" id="PS51257">
    <property type="entry name" value="PROKAR_LIPOPROTEIN"/>
    <property type="match status" value="1"/>
</dbReference>
<evidence type="ECO:0000256" key="5">
    <source>
        <dbReference type="SAM" id="SignalP"/>
    </source>
</evidence>
<sequence>MKKILFLCAAMLAMTFAACSDNDTDYLPARHFDDATAPSVVSVSPEDGASELDTFVNVVVTYDEPVYAAPNTTIKVYTDDSTFYYVDDTLSYTEGNQLIIPLHAKAATNYKIQIMKPSVRDSSYNFASEYTFSLSTRAYNNWDAELFDITPDLCNANATEATKKLYAYLVENFGKKTLAGAMANVNWNTENAEKMYELTGKYPALNCFDFVHFNNSKPLSSSSWIDYTNTSVVEDWYNNNGIVECMWHWNVPASEDKINDVSSYSFYAEKTSFTCRRAVRNGTWENNRVKRDLNVIADYLLALQAKGIPVIWRPLHEARGNYGKWGDSGKPWFWWGSNGPVQFKKLWKLMYDTFKEKGVNNLIWVWTSEGYYQDENDKTITNDMDWYPGDEYVDIIARDYYCNSQNTPYHSSFAQEYEELRKITNGKKLITLGECDAIPSIENMFTDGAMWSWTMPWYGKDADGIDYFNSSYNTSTFMKNFFNNKNVITRDQVPSFK</sequence>
<dbReference type="GO" id="GO:0006080">
    <property type="term" value="P:substituted mannan metabolic process"/>
    <property type="evidence" value="ECO:0007669"/>
    <property type="project" value="InterPro"/>
</dbReference>
<dbReference type="AlphaFoldDB" id="A0AAP2IA34"/>
<evidence type="ECO:0000259" key="6">
    <source>
        <dbReference type="PROSITE" id="PS51764"/>
    </source>
</evidence>
<feature type="active site" description="Nucleophile" evidence="4">
    <location>
        <position position="434"/>
    </location>
</feature>
<evidence type="ECO:0000256" key="3">
    <source>
        <dbReference type="ARBA" id="ARBA00023295"/>
    </source>
</evidence>
<evidence type="ECO:0000313" key="8">
    <source>
        <dbReference type="EMBL" id="MBV3407007.1"/>
    </source>
</evidence>
<dbReference type="InterPro" id="IPR000805">
    <property type="entry name" value="Glyco_hydro_26"/>
</dbReference>
<dbReference type="PROSITE" id="PS51764">
    <property type="entry name" value="GH26"/>
    <property type="match status" value="1"/>
</dbReference>
<comment type="caution">
    <text evidence="7">The sequence shown here is derived from an EMBL/GenBank/DDBJ whole genome shotgun (WGS) entry which is preliminary data.</text>
</comment>
<name>A0AAP2IA34_9BACT</name>
<dbReference type="EMBL" id="JAHOEP010000002">
    <property type="protein sequence ID" value="MBV3407007.1"/>
    <property type="molecule type" value="Genomic_DNA"/>
</dbReference>
<proteinExistence type="inferred from homology"/>
<dbReference type="InterPro" id="IPR032812">
    <property type="entry name" value="SbsA_Ig"/>
</dbReference>
<dbReference type="EMBL" id="JAHOEI010000059">
    <property type="protein sequence ID" value="MBV3388573.1"/>
    <property type="molecule type" value="Genomic_DNA"/>
</dbReference>
<dbReference type="PANTHER" id="PTHR40079">
    <property type="entry name" value="MANNAN ENDO-1,4-BETA-MANNOSIDASE E-RELATED"/>
    <property type="match status" value="1"/>
</dbReference>
<dbReference type="Proteomes" id="UP001196765">
    <property type="component" value="Unassembled WGS sequence"/>
</dbReference>
<feature type="chain" id="PRO_5042796510" evidence="5">
    <location>
        <begin position="21"/>
        <end position="497"/>
    </location>
</feature>
<feature type="active site" description="Proton donor" evidence="4">
    <location>
        <position position="317"/>
    </location>
</feature>
<dbReference type="InterPro" id="IPR022790">
    <property type="entry name" value="GH26_dom"/>
</dbReference>
<accession>A0AAP2IA34</accession>